<evidence type="ECO:0000259" key="8">
    <source>
        <dbReference type="PROSITE" id="PS50928"/>
    </source>
</evidence>
<dbReference type="PROSITE" id="PS50928">
    <property type="entry name" value="ABC_TM1"/>
    <property type="match status" value="1"/>
</dbReference>
<feature type="domain" description="ABC transmembrane type-1" evidence="8">
    <location>
        <begin position="69"/>
        <end position="260"/>
    </location>
</feature>
<dbReference type="CDD" id="cd06261">
    <property type="entry name" value="TM_PBP2"/>
    <property type="match status" value="1"/>
</dbReference>
<protein>
    <submittedName>
        <fullName evidence="9">Carbohydrate ABC transporter permease</fullName>
    </submittedName>
</protein>
<keyword evidence="5 7" id="KW-1133">Transmembrane helix</keyword>
<organism evidence="9 10">
    <name type="scientific">Kribbella koreensis</name>
    <dbReference type="NCBI Taxonomy" id="57909"/>
    <lineage>
        <taxon>Bacteria</taxon>
        <taxon>Bacillati</taxon>
        <taxon>Actinomycetota</taxon>
        <taxon>Actinomycetes</taxon>
        <taxon>Propionibacteriales</taxon>
        <taxon>Kribbellaceae</taxon>
        <taxon>Kribbella</taxon>
    </lineage>
</organism>
<feature type="transmembrane region" description="Helical" evidence="7">
    <location>
        <begin position="107"/>
        <end position="125"/>
    </location>
</feature>
<evidence type="ECO:0000256" key="6">
    <source>
        <dbReference type="ARBA" id="ARBA00023136"/>
    </source>
</evidence>
<dbReference type="InterPro" id="IPR000515">
    <property type="entry name" value="MetI-like"/>
</dbReference>
<comment type="similarity">
    <text evidence="7">Belongs to the binding-protein-dependent transport system permease family.</text>
</comment>
<reference evidence="10" key="1">
    <citation type="journal article" date="2019" name="Int. J. Syst. Evol. Microbiol.">
        <title>The Global Catalogue of Microorganisms (GCM) 10K type strain sequencing project: providing services to taxonomists for standard genome sequencing and annotation.</title>
        <authorList>
            <consortium name="The Broad Institute Genomics Platform"/>
            <consortium name="The Broad Institute Genome Sequencing Center for Infectious Disease"/>
            <person name="Wu L."/>
            <person name="Ma J."/>
        </authorList>
    </citation>
    <scope>NUCLEOTIDE SEQUENCE [LARGE SCALE GENOMIC DNA]</scope>
    <source>
        <strain evidence="10">JCM 10977</strain>
    </source>
</reference>
<dbReference type="Proteomes" id="UP001500542">
    <property type="component" value="Unassembled WGS sequence"/>
</dbReference>
<dbReference type="PANTHER" id="PTHR43744">
    <property type="entry name" value="ABC TRANSPORTER PERMEASE PROTEIN MG189-RELATED-RELATED"/>
    <property type="match status" value="1"/>
</dbReference>
<keyword evidence="10" id="KW-1185">Reference proteome</keyword>
<keyword evidence="6 7" id="KW-0472">Membrane</keyword>
<feature type="transmembrane region" description="Helical" evidence="7">
    <location>
        <begin position="73"/>
        <end position="95"/>
    </location>
</feature>
<keyword evidence="4 7" id="KW-0812">Transmembrane</keyword>
<accession>A0ABP4ARN5</accession>
<evidence type="ECO:0000256" key="2">
    <source>
        <dbReference type="ARBA" id="ARBA00022448"/>
    </source>
</evidence>
<comment type="caution">
    <text evidence="9">The sequence shown here is derived from an EMBL/GenBank/DDBJ whole genome shotgun (WGS) entry which is preliminary data.</text>
</comment>
<evidence type="ECO:0000313" key="9">
    <source>
        <dbReference type="EMBL" id="GAA0940353.1"/>
    </source>
</evidence>
<dbReference type="Pfam" id="PF00528">
    <property type="entry name" value="BPD_transp_1"/>
    <property type="match status" value="1"/>
</dbReference>
<evidence type="ECO:0000256" key="5">
    <source>
        <dbReference type="ARBA" id="ARBA00022989"/>
    </source>
</evidence>
<evidence type="ECO:0000256" key="1">
    <source>
        <dbReference type="ARBA" id="ARBA00004651"/>
    </source>
</evidence>
<evidence type="ECO:0000256" key="3">
    <source>
        <dbReference type="ARBA" id="ARBA00022475"/>
    </source>
</evidence>
<comment type="subcellular location">
    <subcellularLocation>
        <location evidence="1 7">Cell membrane</location>
        <topology evidence="1 7">Multi-pass membrane protein</topology>
    </subcellularLocation>
</comment>
<dbReference type="Gene3D" id="1.10.3720.10">
    <property type="entry name" value="MetI-like"/>
    <property type="match status" value="1"/>
</dbReference>
<feature type="transmembrane region" description="Helical" evidence="7">
    <location>
        <begin position="137"/>
        <end position="160"/>
    </location>
</feature>
<dbReference type="RefSeq" id="WP_343969419.1">
    <property type="nucleotide sequence ID" value="NZ_BAAAHK010000007.1"/>
</dbReference>
<name>A0ABP4ARN5_9ACTN</name>
<dbReference type="EMBL" id="BAAAHK010000007">
    <property type="protein sequence ID" value="GAA0940353.1"/>
    <property type="molecule type" value="Genomic_DNA"/>
</dbReference>
<sequence>MRDRLEVLRPVGAIVLAAVFFFPVYRLITGMLKPAGEIQSSPLGLPLPPTGANLGAVLGREDGLYWSALLNSIQITVFSVLLLTLLSAMLAHYLVRSKARWTKPAMLMLLSGLMIPPAVILQPITQVLGFAGLMNSVAGVVCSNVGYYLPFGVFVFAGFIRTVPVEMEEAASIDGASRFRLFWQVVFPTLRPAAASVLIFLGVWVWNDFLSPLIILGPEAGTTVTVGVYRSVGEYSTNFGTLYAFSFLASLPVLLFFVALQKQFVAGLTAGAVK</sequence>
<evidence type="ECO:0000256" key="7">
    <source>
        <dbReference type="RuleBase" id="RU363032"/>
    </source>
</evidence>
<feature type="transmembrane region" description="Helical" evidence="7">
    <location>
        <begin position="242"/>
        <end position="260"/>
    </location>
</feature>
<evidence type="ECO:0000256" key="4">
    <source>
        <dbReference type="ARBA" id="ARBA00022692"/>
    </source>
</evidence>
<gene>
    <name evidence="9" type="ORF">GCM10009554_31010</name>
</gene>
<dbReference type="InterPro" id="IPR035906">
    <property type="entry name" value="MetI-like_sf"/>
</dbReference>
<feature type="transmembrane region" description="Helical" evidence="7">
    <location>
        <begin position="7"/>
        <end position="28"/>
    </location>
</feature>
<proteinExistence type="inferred from homology"/>
<keyword evidence="3" id="KW-1003">Cell membrane</keyword>
<feature type="transmembrane region" description="Helical" evidence="7">
    <location>
        <begin position="181"/>
        <end position="206"/>
    </location>
</feature>
<evidence type="ECO:0000313" key="10">
    <source>
        <dbReference type="Proteomes" id="UP001500542"/>
    </source>
</evidence>
<keyword evidence="2 7" id="KW-0813">Transport</keyword>
<dbReference type="SUPFAM" id="SSF161098">
    <property type="entry name" value="MetI-like"/>
    <property type="match status" value="1"/>
</dbReference>
<dbReference type="PANTHER" id="PTHR43744:SF8">
    <property type="entry name" value="SN-GLYCEROL-3-PHOSPHATE TRANSPORT SYSTEM PERMEASE PROTEIN UGPE"/>
    <property type="match status" value="1"/>
</dbReference>